<organism evidence="1 2">
    <name type="scientific">Flavobacterium nackdongense</name>
    <dbReference type="NCBI Taxonomy" id="2547394"/>
    <lineage>
        <taxon>Bacteria</taxon>
        <taxon>Pseudomonadati</taxon>
        <taxon>Bacteroidota</taxon>
        <taxon>Flavobacteriia</taxon>
        <taxon>Flavobacteriales</taxon>
        <taxon>Flavobacteriaceae</taxon>
        <taxon>Flavobacterium</taxon>
    </lineage>
</organism>
<sequence>MDTSYRFTSDFEPTEKQLEDLMTEVIKDVKKRAVKADLKFKEIQKKYFADVQKHQLAKLKQ</sequence>
<name>A0A4P6YA71_9FLAO</name>
<dbReference type="AlphaFoldDB" id="A0A4P6YA71"/>
<protein>
    <submittedName>
        <fullName evidence="1">Uncharacterized protein</fullName>
    </submittedName>
</protein>
<gene>
    <name evidence="1" type="ORF">E1750_14725</name>
</gene>
<dbReference type="RefSeq" id="WP_133277507.1">
    <property type="nucleotide sequence ID" value="NZ_CP037933.1"/>
</dbReference>
<proteinExistence type="predicted"/>
<accession>A0A4P6YA71</accession>
<evidence type="ECO:0000313" key="1">
    <source>
        <dbReference type="EMBL" id="QBN20001.1"/>
    </source>
</evidence>
<dbReference type="KEGG" id="fnk:E1750_14725"/>
<dbReference type="Proteomes" id="UP000291124">
    <property type="component" value="Chromosome"/>
</dbReference>
<reference evidence="2" key="1">
    <citation type="submission" date="2019-03" db="EMBL/GenBank/DDBJ databases">
        <title>Flavobacterium sp.</title>
        <authorList>
            <person name="Kim H."/>
        </authorList>
    </citation>
    <scope>NUCLEOTIDE SEQUENCE [LARGE SCALE GENOMIC DNA]</scope>
    <source>
        <strain evidence="2">GS13</strain>
    </source>
</reference>
<keyword evidence="2" id="KW-1185">Reference proteome</keyword>
<dbReference type="EMBL" id="CP037933">
    <property type="protein sequence ID" value="QBN20001.1"/>
    <property type="molecule type" value="Genomic_DNA"/>
</dbReference>
<evidence type="ECO:0000313" key="2">
    <source>
        <dbReference type="Proteomes" id="UP000291124"/>
    </source>
</evidence>